<gene>
    <name evidence="1" type="ORF">FHS56_001222</name>
</gene>
<organism evidence="1 2">
    <name type="scientific">Thermonema lapsum</name>
    <dbReference type="NCBI Taxonomy" id="28195"/>
    <lineage>
        <taxon>Bacteria</taxon>
        <taxon>Pseudomonadati</taxon>
        <taxon>Bacteroidota</taxon>
        <taxon>Cytophagia</taxon>
        <taxon>Cytophagales</taxon>
        <taxon>Thermonemataceae</taxon>
        <taxon>Thermonema</taxon>
    </lineage>
</organism>
<dbReference type="AlphaFoldDB" id="A0A846MQH4"/>
<sequence>MIKQKGASAPFFVKLLVLALSFQVLAGNFIAACGLT</sequence>
<accession>A0A846MQH4</accession>
<dbReference type="Proteomes" id="UP000537126">
    <property type="component" value="Unassembled WGS sequence"/>
</dbReference>
<evidence type="ECO:0000313" key="1">
    <source>
        <dbReference type="EMBL" id="NIK73709.1"/>
    </source>
</evidence>
<name>A0A846MQH4_9BACT</name>
<proteinExistence type="predicted"/>
<protein>
    <submittedName>
        <fullName evidence="1">Uncharacterized protein</fullName>
    </submittedName>
</protein>
<evidence type="ECO:0000313" key="2">
    <source>
        <dbReference type="Proteomes" id="UP000537126"/>
    </source>
</evidence>
<dbReference type="PROSITE" id="PS51257">
    <property type="entry name" value="PROKAR_LIPOPROTEIN"/>
    <property type="match status" value="1"/>
</dbReference>
<comment type="caution">
    <text evidence="1">The sequence shown here is derived from an EMBL/GenBank/DDBJ whole genome shotgun (WGS) entry which is preliminary data.</text>
</comment>
<dbReference type="EMBL" id="JAASRN010000002">
    <property type="protein sequence ID" value="NIK73709.1"/>
    <property type="molecule type" value="Genomic_DNA"/>
</dbReference>
<keyword evidence="2" id="KW-1185">Reference proteome</keyword>
<reference evidence="1 2" key="1">
    <citation type="submission" date="2020-03" db="EMBL/GenBank/DDBJ databases">
        <title>Genomic Encyclopedia of Type Strains, Phase IV (KMG-IV): sequencing the most valuable type-strain genomes for metagenomic binning, comparative biology and taxonomic classification.</title>
        <authorList>
            <person name="Goeker M."/>
        </authorList>
    </citation>
    <scope>NUCLEOTIDE SEQUENCE [LARGE SCALE GENOMIC DNA]</scope>
    <source>
        <strain evidence="1 2">DSM 5718</strain>
    </source>
</reference>